<evidence type="ECO:0000259" key="3">
    <source>
        <dbReference type="Pfam" id="PF23636"/>
    </source>
</evidence>
<keyword evidence="2" id="KW-0472">Membrane</keyword>
<keyword evidence="2" id="KW-1133">Transmembrane helix</keyword>
<keyword evidence="5" id="KW-1185">Reference proteome</keyword>
<feature type="domain" description="DUF7144" evidence="3">
    <location>
        <begin position="16"/>
        <end position="127"/>
    </location>
</feature>
<proteinExistence type="predicted"/>
<dbReference type="RefSeq" id="WP_184789931.1">
    <property type="nucleotide sequence ID" value="NZ_BONT01000071.1"/>
</dbReference>
<feature type="compositionally biased region" description="Polar residues" evidence="1">
    <location>
        <begin position="149"/>
        <end position="160"/>
    </location>
</feature>
<accession>A0A841FUT3</accession>
<feature type="transmembrane region" description="Helical" evidence="2">
    <location>
        <begin position="83"/>
        <end position="102"/>
    </location>
</feature>
<feature type="region of interest" description="Disordered" evidence="1">
    <location>
        <begin position="135"/>
        <end position="194"/>
    </location>
</feature>
<evidence type="ECO:0000313" key="4">
    <source>
        <dbReference type="EMBL" id="MBB6037107.1"/>
    </source>
</evidence>
<organism evidence="4 5">
    <name type="scientific">Phytomonospora endophytica</name>
    <dbReference type="NCBI Taxonomy" id="714109"/>
    <lineage>
        <taxon>Bacteria</taxon>
        <taxon>Bacillati</taxon>
        <taxon>Actinomycetota</taxon>
        <taxon>Actinomycetes</taxon>
        <taxon>Micromonosporales</taxon>
        <taxon>Micromonosporaceae</taxon>
        <taxon>Phytomonospora</taxon>
    </lineage>
</organism>
<protein>
    <recommendedName>
        <fullName evidence="3">DUF7144 domain-containing protein</fullName>
    </recommendedName>
</protein>
<feature type="transmembrane region" description="Helical" evidence="2">
    <location>
        <begin position="108"/>
        <end position="125"/>
    </location>
</feature>
<feature type="transmembrane region" description="Helical" evidence="2">
    <location>
        <begin position="12"/>
        <end position="38"/>
    </location>
</feature>
<name>A0A841FUT3_9ACTN</name>
<evidence type="ECO:0000313" key="5">
    <source>
        <dbReference type="Proteomes" id="UP000548476"/>
    </source>
</evidence>
<gene>
    <name evidence="4" type="ORF">HNR73_004980</name>
</gene>
<comment type="caution">
    <text evidence="4">The sequence shown here is derived from an EMBL/GenBank/DDBJ whole genome shotgun (WGS) entry which is preliminary data.</text>
</comment>
<dbReference type="AlphaFoldDB" id="A0A841FUT3"/>
<evidence type="ECO:0000256" key="2">
    <source>
        <dbReference type="SAM" id="Phobius"/>
    </source>
</evidence>
<dbReference type="EMBL" id="JACHGT010000011">
    <property type="protein sequence ID" value="MBB6037107.1"/>
    <property type="molecule type" value="Genomic_DNA"/>
</dbReference>
<keyword evidence="2" id="KW-0812">Transmembrane</keyword>
<dbReference type="InterPro" id="IPR055568">
    <property type="entry name" value="DUF7144"/>
</dbReference>
<reference evidence="4 5" key="1">
    <citation type="submission" date="2020-08" db="EMBL/GenBank/DDBJ databases">
        <title>Genomic Encyclopedia of Type Strains, Phase IV (KMG-IV): sequencing the most valuable type-strain genomes for metagenomic binning, comparative biology and taxonomic classification.</title>
        <authorList>
            <person name="Goeker M."/>
        </authorList>
    </citation>
    <scope>NUCLEOTIDE SEQUENCE [LARGE SCALE GENOMIC DNA]</scope>
    <source>
        <strain evidence="4 5">YIM 65646</strain>
    </source>
</reference>
<sequence>MTSSTSTSRAWALGGATFAGCMMIMVGVWQVLLGIAAIAKGEYFVVDDGYLYRFDTTAWGWIHLVIGALALIAGFFVFTGATWARAVGIVLAVLSATVQFLWLPYQPLWAMLLIAVDVFVIWALASMGSAMRHEAGPPPAAGRHREWSNDQQASFGSMNTPAPGGADEMKEHMRETGPVGQDLPPTSGGTGPIR</sequence>
<feature type="transmembrane region" description="Helical" evidence="2">
    <location>
        <begin position="58"/>
        <end position="78"/>
    </location>
</feature>
<dbReference type="Proteomes" id="UP000548476">
    <property type="component" value="Unassembled WGS sequence"/>
</dbReference>
<evidence type="ECO:0000256" key="1">
    <source>
        <dbReference type="SAM" id="MobiDB-lite"/>
    </source>
</evidence>
<dbReference type="Pfam" id="PF23636">
    <property type="entry name" value="DUF7144"/>
    <property type="match status" value="1"/>
</dbReference>